<evidence type="ECO:0000313" key="2">
    <source>
        <dbReference type="EMBL" id="JAP07876.1"/>
    </source>
</evidence>
<reference evidence="2" key="1">
    <citation type="submission" date="2015-12" db="EMBL/GenBank/DDBJ databases">
        <title>Gene expression during late stages of embryo sac development: a critical building block for successful pollen-pistil interactions.</title>
        <authorList>
            <person name="Liu Y."/>
            <person name="Joly V."/>
            <person name="Sabar M."/>
            <person name="Matton D.P."/>
        </authorList>
    </citation>
    <scope>NUCLEOTIDE SEQUENCE</scope>
</reference>
<protein>
    <submittedName>
        <fullName evidence="2">Putative ovule protein</fullName>
    </submittedName>
</protein>
<accession>A0A0V0GI33</accession>
<proteinExistence type="predicted"/>
<organism evidence="2">
    <name type="scientific">Solanum chacoense</name>
    <name type="common">Chaco potato</name>
    <dbReference type="NCBI Taxonomy" id="4108"/>
    <lineage>
        <taxon>Eukaryota</taxon>
        <taxon>Viridiplantae</taxon>
        <taxon>Streptophyta</taxon>
        <taxon>Embryophyta</taxon>
        <taxon>Tracheophyta</taxon>
        <taxon>Spermatophyta</taxon>
        <taxon>Magnoliopsida</taxon>
        <taxon>eudicotyledons</taxon>
        <taxon>Gunneridae</taxon>
        <taxon>Pentapetalae</taxon>
        <taxon>asterids</taxon>
        <taxon>lamiids</taxon>
        <taxon>Solanales</taxon>
        <taxon>Solanaceae</taxon>
        <taxon>Solanoideae</taxon>
        <taxon>Solaneae</taxon>
        <taxon>Solanum</taxon>
    </lineage>
</organism>
<dbReference type="AlphaFoldDB" id="A0A0V0GI33"/>
<feature type="chain" id="PRO_5006865350" evidence="1">
    <location>
        <begin position="23"/>
        <end position="74"/>
    </location>
</feature>
<sequence length="74" mass="8488">MIQVIATYLLLLAKVILKEVSSIVTSLWSFKRKIIFYGNNEKQSILHHICSRTHVHTGKSCECIPLSSQQILYN</sequence>
<keyword evidence="1" id="KW-0732">Signal</keyword>
<feature type="signal peptide" evidence="1">
    <location>
        <begin position="1"/>
        <end position="22"/>
    </location>
</feature>
<dbReference type="EMBL" id="GEDG01037885">
    <property type="protein sequence ID" value="JAP07876.1"/>
    <property type="molecule type" value="Transcribed_RNA"/>
</dbReference>
<name>A0A0V0GI33_SOLCH</name>
<evidence type="ECO:0000256" key="1">
    <source>
        <dbReference type="SAM" id="SignalP"/>
    </source>
</evidence>